<dbReference type="Pfam" id="PF13542">
    <property type="entry name" value="HTH_Tnp_ISL3"/>
    <property type="match status" value="1"/>
</dbReference>
<feature type="domain" description="Transposase IS204/IS1001/IS1096/IS1165 zinc-finger" evidence="3">
    <location>
        <begin position="44"/>
        <end position="88"/>
    </location>
</feature>
<dbReference type="AlphaFoldDB" id="A0A1I1P116"/>
<dbReference type="Pfam" id="PF01610">
    <property type="entry name" value="DDE_Tnp_ISL3"/>
    <property type="match status" value="1"/>
</dbReference>
<protein>
    <submittedName>
        <fullName evidence="4">Transposase</fullName>
    </submittedName>
</protein>
<organism evidence="4 5">
    <name type="scientific">Thiohalospira halophila DSM 15071</name>
    <dbReference type="NCBI Taxonomy" id="1123397"/>
    <lineage>
        <taxon>Bacteria</taxon>
        <taxon>Pseudomonadati</taxon>
        <taxon>Pseudomonadota</taxon>
        <taxon>Gammaproteobacteria</taxon>
        <taxon>Thiohalospirales</taxon>
        <taxon>Thiohalospiraceae</taxon>
        <taxon>Thiohalospira</taxon>
    </lineage>
</organism>
<dbReference type="NCBIfam" id="NF033550">
    <property type="entry name" value="transpos_ISL3"/>
    <property type="match status" value="1"/>
</dbReference>
<dbReference type="InterPro" id="IPR002560">
    <property type="entry name" value="Transposase_DDE"/>
</dbReference>
<sequence length="418" mass="46858">MSGEHALFTAALGLTAPWQVRDLTFDAEVGRIDFQVGFAPGSRFACPSCGAADQPVHDTRQRTWQHLHFFEHRAYIHADVPRVRCEHCGRTSQVAVPWARPGSGFSQLLEAMVVALAQQMPVRAVARHVGLGDDAVWRTLHHYVDTARAAEDYSDVTAIGVDETAARRGHHYITLFHDLETGRLLFACPGRDQQTVGHFVADLRAHGGAPEQVTAACTDMSRAYIAGLGRHLPQAAITFDAFHVVQLANTAVDEVRRQEVKREPALKHTRWAWLQDPRQQKLGRITQLHHLSRRRLETARAWRLKEALRDFYRSQSGRKEAESLLTAWYRWARRSRLAPFKRLALTVRAHWDGILNAFDSRLTNGRVEGLNAHIQAAKARARGYRTTRNLITMAYLVGAKLSQLPAAPHTPTSGARAA</sequence>
<evidence type="ECO:0000259" key="2">
    <source>
        <dbReference type="Pfam" id="PF13542"/>
    </source>
</evidence>
<dbReference type="Proteomes" id="UP000198611">
    <property type="component" value="Unassembled WGS sequence"/>
</dbReference>
<dbReference type="InterPro" id="IPR032877">
    <property type="entry name" value="Transposase_HTH"/>
</dbReference>
<keyword evidence="5" id="KW-1185">Reference proteome</keyword>
<evidence type="ECO:0000313" key="5">
    <source>
        <dbReference type="Proteomes" id="UP000198611"/>
    </source>
</evidence>
<dbReference type="Pfam" id="PF14690">
    <property type="entry name" value="Zn_ribbon_ISL3"/>
    <property type="match status" value="1"/>
</dbReference>
<name>A0A1I1P116_9GAMM</name>
<dbReference type="PANTHER" id="PTHR33498:SF1">
    <property type="entry name" value="TRANSPOSASE FOR INSERTION SEQUENCE ELEMENT IS1557"/>
    <property type="match status" value="1"/>
</dbReference>
<evidence type="ECO:0000259" key="1">
    <source>
        <dbReference type="Pfam" id="PF01610"/>
    </source>
</evidence>
<accession>A0A1I1P116</accession>
<dbReference type="InterPro" id="IPR029261">
    <property type="entry name" value="Transposase_Znf"/>
</dbReference>
<reference evidence="4 5" key="1">
    <citation type="submission" date="2016-10" db="EMBL/GenBank/DDBJ databases">
        <authorList>
            <person name="de Groot N.N."/>
        </authorList>
    </citation>
    <scope>NUCLEOTIDE SEQUENCE [LARGE SCALE GENOMIC DNA]</scope>
    <source>
        <strain evidence="4 5">HL3</strain>
    </source>
</reference>
<dbReference type="RefSeq" id="WP_093427185.1">
    <property type="nucleotide sequence ID" value="NZ_FOMJ01000001.1"/>
</dbReference>
<dbReference type="InterPro" id="IPR047951">
    <property type="entry name" value="Transpos_ISL3"/>
</dbReference>
<dbReference type="PANTHER" id="PTHR33498">
    <property type="entry name" value="TRANSPOSASE FOR INSERTION SEQUENCE ELEMENT IS1557"/>
    <property type="match status" value="1"/>
</dbReference>
<dbReference type="STRING" id="1123397.SAMN05660831_00536"/>
<evidence type="ECO:0000313" key="4">
    <source>
        <dbReference type="EMBL" id="SFD03425.1"/>
    </source>
</evidence>
<evidence type="ECO:0000259" key="3">
    <source>
        <dbReference type="Pfam" id="PF14690"/>
    </source>
</evidence>
<proteinExistence type="predicted"/>
<dbReference type="OrthoDB" id="5791038at2"/>
<feature type="domain" description="Transposase IS204/IS1001/IS1096/IS1165 DDE" evidence="1">
    <location>
        <begin position="159"/>
        <end position="393"/>
    </location>
</feature>
<feature type="domain" description="Transposase IS204/IS1001/IS1096/IS1165 helix-turn-helix" evidence="2">
    <location>
        <begin position="94"/>
        <end position="144"/>
    </location>
</feature>
<gene>
    <name evidence="4" type="ORF">SAMN05660831_00536</name>
</gene>
<dbReference type="EMBL" id="FOMJ01000001">
    <property type="protein sequence ID" value="SFD03425.1"/>
    <property type="molecule type" value="Genomic_DNA"/>
</dbReference>